<keyword evidence="3" id="KW-0503">Monooxygenase</keyword>
<evidence type="ECO:0000256" key="1">
    <source>
        <dbReference type="ARBA" id="ARBA00023157"/>
    </source>
</evidence>
<dbReference type="InterPro" id="IPR036939">
    <property type="entry name" value="Cu2_ascorb_mOase_N_sf"/>
</dbReference>
<proteinExistence type="predicted"/>
<dbReference type="InterPro" id="IPR024548">
    <property type="entry name" value="Cu2_monoox_C"/>
</dbReference>
<dbReference type="SUPFAM" id="SSF49742">
    <property type="entry name" value="PHM/PNGase F"/>
    <property type="match status" value="2"/>
</dbReference>
<feature type="domain" description="Copper type II ascorbate-dependent monooxygenase C-terminal" evidence="2">
    <location>
        <begin position="350"/>
        <end position="437"/>
    </location>
</feature>
<sequence length="443" mass="47554">MQRLPIAIVAGHVALRCVGGCAGASSEAPSETSTHASSDTSSSALFEASSEASSSSSSGALAAAPTYYRDVAPLLASMCTECHRSGGIAPFSLSTYEEAAPFAALVARSAVERTMPPYNLDNSGACNTYVGAPWLAEGDIATLTAWAQAGAPAGDPSHETLESPPAWQLDRVDLTLEMPVPYAPLEPIVDDYRCFILEPDLDEDAFVTAFEVRLGRPDVVHHLTLYALDSVKDEQDAAALDAADEGPGYTCFGEAQVPSRWLVGTGPHDRGGPLPAGTGLRIGAGRKAVLQLHYNWQNGSAPDRTAVDLKLEPMVSREAFIQGVSSTHFELPPGLPAVAESATETMDANYTVWGVWPHMHNLGRELRVTAKHAGGESCVAQVNRYQFHWQLFAFYEQPLHVREGDTLHLTCTYDTTGRDTPTKWGFGTDDEMCIGFFYVTRDG</sequence>
<keyword evidence="3" id="KW-0560">Oxidoreductase</keyword>
<organism evidence="3 4">
    <name type="scientific">Nannocystis radixulma</name>
    <dbReference type="NCBI Taxonomy" id="2995305"/>
    <lineage>
        <taxon>Bacteria</taxon>
        <taxon>Pseudomonadati</taxon>
        <taxon>Myxococcota</taxon>
        <taxon>Polyangia</taxon>
        <taxon>Nannocystales</taxon>
        <taxon>Nannocystaceae</taxon>
        <taxon>Nannocystis</taxon>
    </lineage>
</organism>
<dbReference type="Pfam" id="PF03712">
    <property type="entry name" value="Cu2_monoox_C"/>
    <property type="match status" value="1"/>
</dbReference>
<dbReference type="GO" id="GO:0004497">
    <property type="term" value="F:monooxygenase activity"/>
    <property type="evidence" value="ECO:0007669"/>
    <property type="project" value="UniProtKB-KW"/>
</dbReference>
<dbReference type="Gene3D" id="2.60.120.310">
    <property type="entry name" value="Copper type II, ascorbate-dependent monooxygenase, N-terminal domain"/>
    <property type="match status" value="1"/>
</dbReference>
<protein>
    <submittedName>
        <fullName evidence="3">Monooxygenase</fullName>
    </submittedName>
</protein>
<evidence type="ECO:0000313" key="3">
    <source>
        <dbReference type="EMBL" id="MDC0672459.1"/>
    </source>
</evidence>
<keyword evidence="1" id="KW-1015">Disulfide bond</keyword>
<dbReference type="InterPro" id="IPR014784">
    <property type="entry name" value="Cu2_ascorb_mOase-like_C"/>
</dbReference>
<reference evidence="3 4" key="1">
    <citation type="submission" date="2022-11" db="EMBL/GenBank/DDBJ databases">
        <title>Minimal conservation of predation-associated metabolite biosynthetic gene clusters underscores biosynthetic potential of Myxococcota including descriptions for ten novel species: Archangium lansinium sp. nov., Myxococcus landrumus sp. nov., Nannocystis bai.</title>
        <authorList>
            <person name="Ahearne A."/>
            <person name="Stevens C."/>
            <person name="Dowd S."/>
        </authorList>
    </citation>
    <scope>NUCLEOTIDE SEQUENCE [LARGE SCALE GENOMIC DNA]</scope>
    <source>
        <strain evidence="3 4">NCELM</strain>
    </source>
</reference>
<dbReference type="PANTHER" id="PTHR10157:SF23">
    <property type="entry name" value="MOXD1 HOMOLOG 1"/>
    <property type="match status" value="1"/>
</dbReference>
<evidence type="ECO:0000313" key="4">
    <source>
        <dbReference type="Proteomes" id="UP001217838"/>
    </source>
</evidence>
<evidence type="ECO:0000259" key="2">
    <source>
        <dbReference type="Pfam" id="PF03712"/>
    </source>
</evidence>
<accession>A0ABT5BE80</accession>
<dbReference type="InterPro" id="IPR000945">
    <property type="entry name" value="DBH-like"/>
</dbReference>
<dbReference type="RefSeq" id="WP_272004203.1">
    <property type="nucleotide sequence ID" value="NZ_JAQNDN010000019.1"/>
</dbReference>
<name>A0ABT5BE80_9BACT</name>
<dbReference type="InterPro" id="IPR008977">
    <property type="entry name" value="PHM/PNGase_F_dom_sf"/>
</dbReference>
<dbReference type="Proteomes" id="UP001217838">
    <property type="component" value="Unassembled WGS sequence"/>
</dbReference>
<dbReference type="EMBL" id="JAQNDN010000019">
    <property type="protein sequence ID" value="MDC0672459.1"/>
    <property type="molecule type" value="Genomic_DNA"/>
</dbReference>
<comment type="caution">
    <text evidence="3">The sequence shown here is derived from an EMBL/GenBank/DDBJ whole genome shotgun (WGS) entry which is preliminary data.</text>
</comment>
<gene>
    <name evidence="3" type="ORF">POL58_32215</name>
</gene>
<keyword evidence="4" id="KW-1185">Reference proteome</keyword>
<dbReference type="PANTHER" id="PTHR10157">
    <property type="entry name" value="DOPAMINE BETA HYDROXYLASE RELATED"/>
    <property type="match status" value="1"/>
</dbReference>
<dbReference type="Gene3D" id="2.60.120.230">
    <property type="match status" value="1"/>
</dbReference>